<comment type="caution">
    <text evidence="3">The sequence shown here is derived from an EMBL/GenBank/DDBJ whole genome shotgun (WGS) entry which is preliminary data.</text>
</comment>
<dbReference type="EMBL" id="JBDFQZ010000003">
    <property type="protein sequence ID" value="KAK9741460.1"/>
    <property type="molecule type" value="Genomic_DNA"/>
</dbReference>
<accession>A0AAW1LZG3</accession>
<feature type="compositionally biased region" description="Low complexity" evidence="2">
    <location>
        <begin position="115"/>
        <end position="126"/>
    </location>
</feature>
<reference evidence="3" key="1">
    <citation type="submission" date="2024-03" db="EMBL/GenBank/DDBJ databases">
        <title>WGS assembly of Saponaria officinalis var. Norfolk2.</title>
        <authorList>
            <person name="Jenkins J."/>
            <person name="Shu S."/>
            <person name="Grimwood J."/>
            <person name="Barry K."/>
            <person name="Goodstein D."/>
            <person name="Schmutz J."/>
            <person name="Leebens-Mack J."/>
            <person name="Osbourn A."/>
        </authorList>
    </citation>
    <scope>NUCLEOTIDE SEQUENCE [LARGE SCALE GENOMIC DNA]</scope>
    <source>
        <strain evidence="3">JIC</strain>
    </source>
</reference>
<feature type="coiled-coil region" evidence="1">
    <location>
        <begin position="2"/>
        <end position="92"/>
    </location>
</feature>
<proteinExistence type="predicted"/>
<gene>
    <name evidence="3" type="ORF">RND81_03G107700</name>
</gene>
<dbReference type="Proteomes" id="UP001443914">
    <property type="component" value="Unassembled WGS sequence"/>
</dbReference>
<sequence length="195" mass="22091">MEMVKQDNRRQLSARVEQLEQEVSELRRMLSDKQEQEHAMLQVLMRVEQDQKVTEDARRFAEQEAAAERNAAEALKEKYEKVLASLAEMEKRVVMAESMLEATMQYQSGQVKVQPSPRSSNNNFSPAQSNTESLMEVPPRKISLLTKPFGFGWRDKNKGKPANAEESSNGKPVDELPSPVVQETQSNGDQPSDKP</sequence>
<evidence type="ECO:0000256" key="1">
    <source>
        <dbReference type="SAM" id="Coils"/>
    </source>
</evidence>
<organism evidence="3 4">
    <name type="scientific">Saponaria officinalis</name>
    <name type="common">Common soapwort</name>
    <name type="synonym">Lychnis saponaria</name>
    <dbReference type="NCBI Taxonomy" id="3572"/>
    <lineage>
        <taxon>Eukaryota</taxon>
        <taxon>Viridiplantae</taxon>
        <taxon>Streptophyta</taxon>
        <taxon>Embryophyta</taxon>
        <taxon>Tracheophyta</taxon>
        <taxon>Spermatophyta</taxon>
        <taxon>Magnoliopsida</taxon>
        <taxon>eudicotyledons</taxon>
        <taxon>Gunneridae</taxon>
        <taxon>Pentapetalae</taxon>
        <taxon>Caryophyllales</taxon>
        <taxon>Caryophyllaceae</taxon>
        <taxon>Caryophylleae</taxon>
        <taxon>Saponaria</taxon>
    </lineage>
</organism>
<evidence type="ECO:0008006" key="5">
    <source>
        <dbReference type="Google" id="ProtNLM"/>
    </source>
</evidence>
<evidence type="ECO:0000256" key="2">
    <source>
        <dbReference type="SAM" id="MobiDB-lite"/>
    </source>
</evidence>
<evidence type="ECO:0000313" key="3">
    <source>
        <dbReference type="EMBL" id="KAK9741460.1"/>
    </source>
</evidence>
<name>A0AAW1LZG3_SAPOF</name>
<keyword evidence="4" id="KW-1185">Reference proteome</keyword>
<evidence type="ECO:0000313" key="4">
    <source>
        <dbReference type="Proteomes" id="UP001443914"/>
    </source>
</evidence>
<feature type="region of interest" description="Disordered" evidence="2">
    <location>
        <begin position="107"/>
        <end position="195"/>
    </location>
</feature>
<feature type="compositionally biased region" description="Polar residues" evidence="2">
    <location>
        <begin position="181"/>
        <end position="195"/>
    </location>
</feature>
<protein>
    <recommendedName>
        <fullName evidence="5">Ypt/Rab-GAP domain of gyp1p superfamily protein</fullName>
    </recommendedName>
</protein>
<dbReference type="AlphaFoldDB" id="A0AAW1LZG3"/>
<keyword evidence="1" id="KW-0175">Coiled coil</keyword>